<sequence length="500" mass="55846">MWYNIIDTDMVWSNIPSPKTVFGRSGAAPLHIYSQIPSARRSLFPHIYGSHPHRIREAHLHIDEDQPMEVILKSLASPMPNLEFLDIHVSHRYTDYNDDPGMPVILGGPSTSLRAFALRQMSFVPGNSFPNLVHLRLDTMTCDIRRFLRLLRNCPRLETFEHTEPTALLPGASSGSDFEPVSGDDKPTLSPVVLPHLRGLRMGYMNVEYALAILALLKLPRHPVMRLDNLERSAGHYPVRQFLTKPPLSTLYNIKGLTHLDIIHMAEYGNVHFISHGQNRGIWLHVHATVFVNSDFSHLVAHVDTRDITTFRLSILPNAVGCLSFLRSMLVKMPSLSRLLVKCEQRLTPLSGQALLKEVAEALTPSSSSSNDGSPAEIPAPGLNSLGIEIGLIQDYRCHPGLAGAAINRQKVPLDAVVRMAASRKRSAHPIRSLVCNISGCTREDLLPLSKFVSEFDVATGPLFVAGRYVPSAFKMKNDYWELFRSDDGMTSWDMPEESY</sequence>
<dbReference type="OrthoDB" id="2757617at2759"/>
<dbReference type="AlphaFoldDB" id="A0A5C2SG22"/>
<keyword evidence="2" id="KW-1185">Reference proteome</keyword>
<proteinExistence type="predicted"/>
<evidence type="ECO:0000313" key="1">
    <source>
        <dbReference type="EMBL" id="RPD62712.1"/>
    </source>
</evidence>
<dbReference type="EMBL" id="ML122258">
    <property type="protein sequence ID" value="RPD62712.1"/>
    <property type="molecule type" value="Genomic_DNA"/>
</dbReference>
<organism evidence="1 2">
    <name type="scientific">Lentinus tigrinus ALCF2SS1-6</name>
    <dbReference type="NCBI Taxonomy" id="1328759"/>
    <lineage>
        <taxon>Eukaryota</taxon>
        <taxon>Fungi</taxon>
        <taxon>Dikarya</taxon>
        <taxon>Basidiomycota</taxon>
        <taxon>Agaricomycotina</taxon>
        <taxon>Agaricomycetes</taxon>
        <taxon>Polyporales</taxon>
        <taxon>Polyporaceae</taxon>
        <taxon>Lentinus</taxon>
    </lineage>
</organism>
<evidence type="ECO:0008006" key="3">
    <source>
        <dbReference type="Google" id="ProtNLM"/>
    </source>
</evidence>
<accession>A0A5C2SG22</accession>
<gene>
    <name evidence="1" type="ORF">L227DRAFT_651626</name>
</gene>
<dbReference type="Proteomes" id="UP000313359">
    <property type="component" value="Unassembled WGS sequence"/>
</dbReference>
<dbReference type="Gene3D" id="3.80.10.10">
    <property type="entry name" value="Ribonuclease Inhibitor"/>
    <property type="match status" value="1"/>
</dbReference>
<dbReference type="STRING" id="1328759.A0A5C2SG22"/>
<dbReference type="InterPro" id="IPR032675">
    <property type="entry name" value="LRR_dom_sf"/>
</dbReference>
<reference evidence="1" key="1">
    <citation type="journal article" date="2018" name="Genome Biol. Evol.">
        <title>Genomics and development of Lentinus tigrinus, a white-rot wood-decaying mushroom with dimorphic fruiting bodies.</title>
        <authorList>
            <person name="Wu B."/>
            <person name="Xu Z."/>
            <person name="Knudson A."/>
            <person name="Carlson A."/>
            <person name="Chen N."/>
            <person name="Kovaka S."/>
            <person name="LaButti K."/>
            <person name="Lipzen A."/>
            <person name="Pennachio C."/>
            <person name="Riley R."/>
            <person name="Schakwitz W."/>
            <person name="Umezawa K."/>
            <person name="Ohm R.A."/>
            <person name="Grigoriev I.V."/>
            <person name="Nagy L.G."/>
            <person name="Gibbons J."/>
            <person name="Hibbett D."/>
        </authorList>
    </citation>
    <scope>NUCLEOTIDE SEQUENCE [LARGE SCALE GENOMIC DNA]</scope>
    <source>
        <strain evidence="1">ALCF2SS1-6</strain>
    </source>
</reference>
<name>A0A5C2SG22_9APHY</name>
<protein>
    <recommendedName>
        <fullName evidence="3">F-box domain-containing protein</fullName>
    </recommendedName>
</protein>
<evidence type="ECO:0000313" key="2">
    <source>
        <dbReference type="Proteomes" id="UP000313359"/>
    </source>
</evidence>